<dbReference type="Proteomes" id="UP000198538">
    <property type="component" value="Unassembled WGS sequence"/>
</dbReference>
<protein>
    <submittedName>
        <fullName evidence="2">Transglutaminase-like superfamily protein</fullName>
    </submittedName>
</protein>
<dbReference type="InterPro" id="IPR038765">
    <property type="entry name" value="Papain-like_cys_pep_sf"/>
</dbReference>
<evidence type="ECO:0000259" key="1">
    <source>
        <dbReference type="Pfam" id="PF01841"/>
    </source>
</evidence>
<sequence>MNCLYLASEELSQTILLHINNNELFISCPSEGIFNRKCLKFNITENDFFFYFLNKKYNLTKTSKSRKFVFERTDTIHKTECLVSFIAVEKKEFQNLNVERVSLENEIYKQEGDYVKFKYSFENITNIKEYVKMEEWLDDSQDDFNKMYSCLKWVNQRIKHKSYIVLPPKRDLLSLLNFANEHGNRLNCRGLAIVLSELCLAAGLYARYITCSPRERETDDSHVVVIVYSKELNKWIMLDPSYCLFFLNNQNEPLSLHEFRNLIMNEKNEIHINESANYFGKRLNINTYLHSIKHKLYRFSGSLEMSIGVDSCYEDNVVHLVPQIQDYDFTRAISNPDIFWQLPFQKGTIHE</sequence>
<dbReference type="InterPro" id="IPR002931">
    <property type="entry name" value="Transglutaminase-like"/>
</dbReference>
<dbReference type="Gene3D" id="3.10.620.30">
    <property type="match status" value="1"/>
</dbReference>
<evidence type="ECO:0000313" key="3">
    <source>
        <dbReference type="Proteomes" id="UP000198538"/>
    </source>
</evidence>
<proteinExistence type="predicted"/>
<evidence type="ECO:0000313" key="2">
    <source>
        <dbReference type="EMBL" id="SCX88038.1"/>
    </source>
</evidence>
<dbReference type="STRING" id="582692.SAMN05720606_101322"/>
<organism evidence="2 3">
    <name type="scientific">Paenibacillus polysaccharolyticus</name>
    <dbReference type="NCBI Taxonomy" id="582692"/>
    <lineage>
        <taxon>Bacteria</taxon>
        <taxon>Bacillati</taxon>
        <taxon>Bacillota</taxon>
        <taxon>Bacilli</taxon>
        <taxon>Bacillales</taxon>
        <taxon>Paenibacillaceae</taxon>
        <taxon>Paenibacillus</taxon>
    </lineage>
</organism>
<reference evidence="3" key="1">
    <citation type="submission" date="2016-10" db="EMBL/GenBank/DDBJ databases">
        <authorList>
            <person name="Varghese N."/>
            <person name="Submissions S."/>
        </authorList>
    </citation>
    <scope>NUCLEOTIDE SEQUENCE [LARGE SCALE GENOMIC DNA]</scope>
    <source>
        <strain evidence="3">BL9</strain>
    </source>
</reference>
<dbReference type="AlphaFoldDB" id="A0A1G5BCZ2"/>
<dbReference type="SUPFAM" id="SSF54001">
    <property type="entry name" value="Cysteine proteinases"/>
    <property type="match status" value="1"/>
</dbReference>
<feature type="domain" description="Transglutaminase-like" evidence="1">
    <location>
        <begin position="140"/>
        <end position="240"/>
    </location>
</feature>
<keyword evidence="3" id="KW-1185">Reference proteome</keyword>
<accession>A0A1G5BCZ2</accession>
<name>A0A1G5BCZ2_9BACL</name>
<dbReference type="Pfam" id="PF01841">
    <property type="entry name" value="Transglut_core"/>
    <property type="match status" value="1"/>
</dbReference>
<dbReference type="EMBL" id="FMVM01000001">
    <property type="protein sequence ID" value="SCX88038.1"/>
    <property type="molecule type" value="Genomic_DNA"/>
</dbReference>
<dbReference type="RefSeq" id="WP_090915263.1">
    <property type="nucleotide sequence ID" value="NZ_FMVM01000001.1"/>
</dbReference>
<gene>
    <name evidence="2" type="ORF">SAMN05720606_101322</name>
</gene>